<accession>A0A699HKP0</accession>
<gene>
    <name evidence="1" type="ORF">Tci_417186</name>
</gene>
<proteinExistence type="predicted"/>
<comment type="caution">
    <text evidence="1">The sequence shown here is derived from an EMBL/GenBank/DDBJ whole genome shotgun (WGS) entry which is preliminary data.</text>
</comment>
<dbReference type="EMBL" id="BKCJ010179718">
    <property type="protein sequence ID" value="GEY45212.1"/>
    <property type="molecule type" value="Genomic_DNA"/>
</dbReference>
<sequence>MRIRSPDRLLSFLSGFPFGMVPPKNLDERNSLVSHDSILTIQNSLRSVPAALSRSVPAVLARSVPAVLARSVPAVLARSVPAVLARSVPAVLARSVPAVLARSVPTKILDRLTSKFRSVSFKLLDRDDEVSSEEEVNVITSSKGSYKSLLKWYDDSSDEDIPEYYFVMPKASNLTVYTSSASKASNASKFLKFNPVKGLWDCFALSQSDTSYDETPSSDDATDENIAKFKVAAKSKGSISKPENVTSHKFVTQNVQTKPFPAKSSVPIRNYILGLAAAHTWACIGNETFELENKKDAIVTHQDRKGKKEGLNRKGSYSRLESRNMNISFTLGSAKEVDNLRILQSCNGLLFCSSLASPTFDYVNNPCTNLFKRLPQPENSHDDSHFHSFDGSNDPIDDIGSREFTIYEMIKGCYVWTVTYLVNTYEFMTPLFKRWSIQSTIWRIGLGEKKEDSFLVVNLSGKVEKYKLISKTISQIFDIRSNQTDDDDDYEFIPPYTVTHNLYEFISSIASV</sequence>
<evidence type="ECO:0000313" key="1">
    <source>
        <dbReference type="EMBL" id="GEY45212.1"/>
    </source>
</evidence>
<dbReference type="AlphaFoldDB" id="A0A699HKP0"/>
<protein>
    <submittedName>
        <fullName evidence="1">Uncharacterized protein</fullName>
    </submittedName>
</protein>
<name>A0A699HKP0_TANCI</name>
<organism evidence="1">
    <name type="scientific">Tanacetum cinerariifolium</name>
    <name type="common">Dalmatian daisy</name>
    <name type="synonym">Chrysanthemum cinerariifolium</name>
    <dbReference type="NCBI Taxonomy" id="118510"/>
    <lineage>
        <taxon>Eukaryota</taxon>
        <taxon>Viridiplantae</taxon>
        <taxon>Streptophyta</taxon>
        <taxon>Embryophyta</taxon>
        <taxon>Tracheophyta</taxon>
        <taxon>Spermatophyta</taxon>
        <taxon>Magnoliopsida</taxon>
        <taxon>eudicotyledons</taxon>
        <taxon>Gunneridae</taxon>
        <taxon>Pentapetalae</taxon>
        <taxon>asterids</taxon>
        <taxon>campanulids</taxon>
        <taxon>Asterales</taxon>
        <taxon>Asteraceae</taxon>
        <taxon>Asteroideae</taxon>
        <taxon>Anthemideae</taxon>
        <taxon>Anthemidinae</taxon>
        <taxon>Tanacetum</taxon>
    </lineage>
</organism>
<reference evidence="1" key="1">
    <citation type="journal article" date="2019" name="Sci. Rep.">
        <title>Draft genome of Tanacetum cinerariifolium, the natural source of mosquito coil.</title>
        <authorList>
            <person name="Yamashiro T."/>
            <person name="Shiraishi A."/>
            <person name="Satake H."/>
            <person name="Nakayama K."/>
        </authorList>
    </citation>
    <scope>NUCLEOTIDE SEQUENCE</scope>
</reference>